<sequence>MRVLEERLGRIRGELLELHALSKKAVALCLDAMYGEEVAKYEVEKIERQADVMNSDIENDALSAVALFQPVAKDLRFLATVMRLSGNYERITDLALKIARFSVESDFCRGKIEAMHRTVIEMFDIVEAALKGDMRNMRDELVFRDDRIDRLKEEVIKDAEGRTLDMDTLSIVFSATHLERIGDILSKNGARIIFIEEGRRVWIK</sequence>
<evidence type="ECO:0000313" key="2">
    <source>
        <dbReference type="EMBL" id="AKG90869.1"/>
    </source>
</evidence>
<name>A0A0F7IG76_9EURY</name>
<dbReference type="Proteomes" id="UP000034723">
    <property type="component" value="Chromosome"/>
</dbReference>
<reference evidence="2 3" key="1">
    <citation type="submission" date="2015-04" db="EMBL/GenBank/DDBJ databases">
        <title>The complete genome sequence of the hyperthermophilic, obligate iron-reducing archaeon Geoglobus ahangari strain 234T.</title>
        <authorList>
            <person name="Manzella M.P."/>
            <person name="Holmes D.E."/>
            <person name="Rocheleau J.M."/>
            <person name="Chung A."/>
            <person name="Reguera G."/>
            <person name="Kashefi K."/>
        </authorList>
    </citation>
    <scope>NUCLEOTIDE SEQUENCE [LARGE SCALE GENOMIC DNA]</scope>
    <source>
        <strain evidence="2 3">234</strain>
    </source>
</reference>
<evidence type="ECO:0000313" key="3">
    <source>
        <dbReference type="Proteomes" id="UP000034723"/>
    </source>
</evidence>
<dbReference type="InterPro" id="IPR026022">
    <property type="entry name" value="PhoU_dom"/>
</dbReference>
<proteinExistence type="predicted"/>
<dbReference type="InterPro" id="IPR038078">
    <property type="entry name" value="PhoU-like_sf"/>
</dbReference>
<dbReference type="GeneID" id="24804420"/>
<dbReference type="AlphaFoldDB" id="A0A0F7IG76"/>
<dbReference type="Gene3D" id="1.20.58.220">
    <property type="entry name" value="Phosphate transport system protein phou homolog 2, domain 2"/>
    <property type="match status" value="1"/>
</dbReference>
<evidence type="ECO:0000259" key="1">
    <source>
        <dbReference type="Pfam" id="PF01895"/>
    </source>
</evidence>
<dbReference type="HOGENOM" id="CLU_078518_3_1_2"/>
<feature type="domain" description="PhoU" evidence="1">
    <location>
        <begin position="16"/>
        <end position="100"/>
    </location>
</feature>
<feature type="domain" description="PhoU" evidence="1">
    <location>
        <begin position="112"/>
        <end position="186"/>
    </location>
</feature>
<dbReference type="GO" id="GO:0030643">
    <property type="term" value="P:intracellular phosphate ion homeostasis"/>
    <property type="evidence" value="ECO:0007669"/>
    <property type="project" value="InterPro"/>
</dbReference>
<dbReference type="STRING" id="113653.GAH_01853"/>
<dbReference type="PANTHER" id="PTHR42930">
    <property type="entry name" value="PHOSPHATE-SPECIFIC TRANSPORT SYSTEM ACCESSORY PROTEIN PHOU"/>
    <property type="match status" value="1"/>
</dbReference>
<keyword evidence="3" id="KW-1185">Reference proteome</keyword>
<dbReference type="Pfam" id="PF01895">
    <property type="entry name" value="PhoU"/>
    <property type="match status" value="2"/>
</dbReference>
<dbReference type="EMBL" id="CP011267">
    <property type="protein sequence ID" value="AKG90869.1"/>
    <property type="molecule type" value="Genomic_DNA"/>
</dbReference>
<dbReference type="FunCoup" id="A0A0F7IG76">
    <property type="interactions" value="3"/>
</dbReference>
<dbReference type="GO" id="GO:0045936">
    <property type="term" value="P:negative regulation of phosphate metabolic process"/>
    <property type="evidence" value="ECO:0007669"/>
    <property type="project" value="InterPro"/>
</dbReference>
<gene>
    <name evidence="2" type="ORF">GAH_01853</name>
</gene>
<accession>A0A0F7IG76</accession>
<dbReference type="InParanoid" id="A0A0F7IG76"/>
<dbReference type="RefSeq" id="WP_048096305.1">
    <property type="nucleotide sequence ID" value="NZ_CP011267.1"/>
</dbReference>
<dbReference type="OrthoDB" id="7738at2157"/>
<organism evidence="2 3">
    <name type="scientific">Geoglobus ahangari</name>
    <dbReference type="NCBI Taxonomy" id="113653"/>
    <lineage>
        <taxon>Archaea</taxon>
        <taxon>Methanobacteriati</taxon>
        <taxon>Methanobacteriota</taxon>
        <taxon>Archaeoglobi</taxon>
        <taxon>Archaeoglobales</taxon>
        <taxon>Archaeoglobaceae</taxon>
        <taxon>Geoglobus</taxon>
    </lineage>
</organism>
<dbReference type="SUPFAM" id="SSF109755">
    <property type="entry name" value="PhoU-like"/>
    <property type="match status" value="1"/>
</dbReference>
<dbReference type="InterPro" id="IPR028366">
    <property type="entry name" value="PhoU"/>
</dbReference>
<dbReference type="PANTHER" id="PTHR42930:SF3">
    <property type="entry name" value="PHOSPHATE-SPECIFIC TRANSPORT SYSTEM ACCESSORY PROTEIN PHOU"/>
    <property type="match status" value="1"/>
</dbReference>
<protein>
    <submittedName>
        <fullName evidence="2">Phosphate uptake regulator</fullName>
    </submittedName>
</protein>
<dbReference type="KEGG" id="gah:GAH_01853"/>